<dbReference type="InterPro" id="IPR015422">
    <property type="entry name" value="PyrdxlP-dep_Trfase_small"/>
</dbReference>
<dbReference type="InterPro" id="IPR036388">
    <property type="entry name" value="WH-like_DNA-bd_sf"/>
</dbReference>
<dbReference type="PANTHER" id="PTHR46577">
    <property type="entry name" value="HTH-TYPE TRANSCRIPTIONAL REGULATORY PROTEIN GABR"/>
    <property type="match status" value="1"/>
</dbReference>
<evidence type="ECO:0000256" key="1">
    <source>
        <dbReference type="ARBA" id="ARBA00005384"/>
    </source>
</evidence>
<dbReference type="Gene3D" id="1.10.10.10">
    <property type="entry name" value="Winged helix-like DNA-binding domain superfamily/Winged helix DNA-binding domain"/>
    <property type="match status" value="1"/>
</dbReference>
<dbReference type="Gene3D" id="3.40.640.10">
    <property type="entry name" value="Type I PLP-dependent aspartate aminotransferase-like (Major domain)"/>
    <property type="match status" value="1"/>
</dbReference>
<evidence type="ECO:0000256" key="2">
    <source>
        <dbReference type="ARBA" id="ARBA00022898"/>
    </source>
</evidence>
<evidence type="ECO:0000313" key="8">
    <source>
        <dbReference type="Proteomes" id="UP001596380"/>
    </source>
</evidence>
<evidence type="ECO:0000313" key="7">
    <source>
        <dbReference type="EMBL" id="MFC6879577.1"/>
    </source>
</evidence>
<dbReference type="CDD" id="cd07377">
    <property type="entry name" value="WHTH_GntR"/>
    <property type="match status" value="1"/>
</dbReference>
<dbReference type="Proteomes" id="UP001596380">
    <property type="component" value="Unassembled WGS sequence"/>
</dbReference>
<evidence type="ECO:0000256" key="4">
    <source>
        <dbReference type="ARBA" id="ARBA00023125"/>
    </source>
</evidence>
<keyword evidence="7" id="KW-0032">Aminotransferase</keyword>
<protein>
    <submittedName>
        <fullName evidence="7">PLP-dependent aminotransferase family protein</fullName>
    </submittedName>
</protein>
<dbReference type="InterPro" id="IPR004839">
    <property type="entry name" value="Aminotransferase_I/II_large"/>
</dbReference>
<dbReference type="Pfam" id="PF00155">
    <property type="entry name" value="Aminotran_1_2"/>
    <property type="match status" value="1"/>
</dbReference>
<keyword evidence="2" id="KW-0663">Pyridoxal phosphate</keyword>
<dbReference type="Pfam" id="PF00392">
    <property type="entry name" value="GntR"/>
    <property type="match status" value="1"/>
</dbReference>
<evidence type="ECO:0000259" key="6">
    <source>
        <dbReference type="PROSITE" id="PS50949"/>
    </source>
</evidence>
<dbReference type="InterPro" id="IPR051446">
    <property type="entry name" value="HTH_trans_reg/aminotransferase"/>
</dbReference>
<comment type="caution">
    <text evidence="7">The sequence shown here is derived from an EMBL/GenBank/DDBJ whole genome shotgun (WGS) entry which is preliminary data.</text>
</comment>
<dbReference type="SUPFAM" id="SSF46785">
    <property type="entry name" value="Winged helix' DNA-binding domain"/>
    <property type="match status" value="1"/>
</dbReference>
<comment type="similarity">
    <text evidence="1">In the C-terminal section; belongs to the class-I pyridoxal-phosphate-dependent aminotransferase family.</text>
</comment>
<dbReference type="PROSITE" id="PS50949">
    <property type="entry name" value="HTH_GNTR"/>
    <property type="match status" value="1"/>
</dbReference>
<keyword evidence="4" id="KW-0238">DNA-binding</keyword>
<gene>
    <name evidence="7" type="ORF">ACFQKB_07330</name>
</gene>
<keyword evidence="3" id="KW-0805">Transcription regulation</keyword>
<dbReference type="SUPFAM" id="SSF53383">
    <property type="entry name" value="PLP-dependent transferases"/>
    <property type="match status" value="1"/>
</dbReference>
<accession>A0ABW2CDF0</accession>
<sequence>MASGDVARLARLLGGWDAAPGRLPQRLAQALADLILHGDLADGDRLPSERHLAEALSVSRGTVTGAYDLLRAADHVSSRVGAGSVVTARRAHSAQGDARLSSFRSREYGRIDLSSGAPGGLVDLVMEHTRAVVDGPELPGAMAGDGYEPHGVAPLREALRRHYEDLGVPTRADQLLVTNGSQQALTLIAGALVSRSDTVLVEDPTYRGAIEAFRRRGARIVPVPTGPAGPDVRLLERLLRQLAPRMLYLLPVAHNPTGSIVSEAGARRVAELVRGTGTILVEDRSPADLLIRDDAPPAPIGSRMGSGAWITIGSASKVFWGGLRTGWIRADQATVQALSRARVNSDLGGSIIGQLVTARCLADLSRAREARRAQLRAGLRTALDALHDHAPEWSWAEPLGGSALWVRLPGTDTTAFARLAQRRNISVVPGPVFSAVGGFTDHLRLPFWQPASDVADGIARLADLWRRSGSETSNGHRARP</sequence>
<dbReference type="InterPro" id="IPR015421">
    <property type="entry name" value="PyrdxlP-dep_Trfase_major"/>
</dbReference>
<keyword evidence="5" id="KW-0804">Transcription</keyword>
<reference evidence="8" key="1">
    <citation type="journal article" date="2019" name="Int. J. Syst. Evol. Microbiol.">
        <title>The Global Catalogue of Microorganisms (GCM) 10K type strain sequencing project: providing services to taxonomists for standard genome sequencing and annotation.</title>
        <authorList>
            <consortium name="The Broad Institute Genomics Platform"/>
            <consortium name="The Broad Institute Genome Sequencing Center for Infectious Disease"/>
            <person name="Wu L."/>
            <person name="Ma J."/>
        </authorList>
    </citation>
    <scope>NUCLEOTIDE SEQUENCE [LARGE SCALE GENOMIC DNA]</scope>
    <source>
        <strain evidence="8">JCM 3369</strain>
    </source>
</reference>
<dbReference type="InterPro" id="IPR036390">
    <property type="entry name" value="WH_DNA-bd_sf"/>
</dbReference>
<dbReference type="PANTHER" id="PTHR46577:SF1">
    <property type="entry name" value="HTH-TYPE TRANSCRIPTIONAL REGULATORY PROTEIN GABR"/>
    <property type="match status" value="1"/>
</dbReference>
<dbReference type="Gene3D" id="3.90.1150.10">
    <property type="entry name" value="Aspartate Aminotransferase, domain 1"/>
    <property type="match status" value="1"/>
</dbReference>
<evidence type="ECO:0000256" key="3">
    <source>
        <dbReference type="ARBA" id="ARBA00023015"/>
    </source>
</evidence>
<dbReference type="EMBL" id="JBHSXS010000003">
    <property type="protein sequence ID" value="MFC6879577.1"/>
    <property type="molecule type" value="Genomic_DNA"/>
</dbReference>
<dbReference type="InterPro" id="IPR015424">
    <property type="entry name" value="PyrdxlP-dep_Trfase"/>
</dbReference>
<evidence type="ECO:0000256" key="5">
    <source>
        <dbReference type="ARBA" id="ARBA00023163"/>
    </source>
</evidence>
<name>A0ABW2CDF0_9ACTN</name>
<dbReference type="RefSeq" id="WP_160821554.1">
    <property type="nucleotide sequence ID" value="NZ_JBHSXE010000001.1"/>
</dbReference>
<organism evidence="7 8">
    <name type="scientific">Actinomadura yumaensis</name>
    <dbReference type="NCBI Taxonomy" id="111807"/>
    <lineage>
        <taxon>Bacteria</taxon>
        <taxon>Bacillati</taxon>
        <taxon>Actinomycetota</taxon>
        <taxon>Actinomycetes</taxon>
        <taxon>Streptosporangiales</taxon>
        <taxon>Thermomonosporaceae</taxon>
        <taxon>Actinomadura</taxon>
    </lineage>
</organism>
<dbReference type="CDD" id="cd00609">
    <property type="entry name" value="AAT_like"/>
    <property type="match status" value="1"/>
</dbReference>
<proteinExistence type="inferred from homology"/>
<dbReference type="GO" id="GO:0008483">
    <property type="term" value="F:transaminase activity"/>
    <property type="evidence" value="ECO:0007669"/>
    <property type="project" value="UniProtKB-KW"/>
</dbReference>
<keyword evidence="7" id="KW-0808">Transferase</keyword>
<dbReference type="SMART" id="SM00345">
    <property type="entry name" value="HTH_GNTR"/>
    <property type="match status" value="1"/>
</dbReference>
<keyword evidence="8" id="KW-1185">Reference proteome</keyword>
<feature type="domain" description="HTH gntR-type" evidence="6">
    <location>
        <begin position="21"/>
        <end position="89"/>
    </location>
</feature>
<dbReference type="InterPro" id="IPR000524">
    <property type="entry name" value="Tscrpt_reg_HTH_GntR"/>
</dbReference>